<evidence type="ECO:0000256" key="6">
    <source>
        <dbReference type="ARBA" id="ARBA00023136"/>
    </source>
</evidence>
<dbReference type="GO" id="GO:0005254">
    <property type="term" value="F:chloride channel activity"/>
    <property type="evidence" value="ECO:0007669"/>
    <property type="project" value="TreeGrafter"/>
</dbReference>
<dbReference type="InterPro" id="IPR009231">
    <property type="entry name" value="Chloride_chnl_CLIC-like"/>
</dbReference>
<feature type="region of interest" description="Disordered" evidence="7">
    <location>
        <begin position="124"/>
        <end position="167"/>
    </location>
</feature>
<feature type="region of interest" description="Disordered" evidence="7">
    <location>
        <begin position="61"/>
        <end position="107"/>
    </location>
</feature>
<protein>
    <recommendedName>
        <fullName evidence="3">Chloride channel CLIC-like protein 1</fullName>
    </recommendedName>
</protein>
<evidence type="ECO:0000256" key="5">
    <source>
        <dbReference type="ARBA" id="ARBA00022989"/>
    </source>
</evidence>
<evidence type="ECO:0000256" key="7">
    <source>
        <dbReference type="SAM" id="MobiDB-lite"/>
    </source>
</evidence>
<keyword evidence="9" id="KW-0732">Signal</keyword>
<dbReference type="EMBL" id="GFPF01006745">
    <property type="protein sequence ID" value="MAA17891.1"/>
    <property type="molecule type" value="Transcribed_RNA"/>
</dbReference>
<proteinExistence type="inferred from homology"/>
<feature type="transmembrane region" description="Helical" evidence="8">
    <location>
        <begin position="464"/>
        <end position="490"/>
    </location>
</feature>
<dbReference type="GO" id="GO:0005783">
    <property type="term" value="C:endoplasmic reticulum"/>
    <property type="evidence" value="ECO:0007669"/>
    <property type="project" value="TreeGrafter"/>
</dbReference>
<feature type="signal peptide" evidence="9">
    <location>
        <begin position="1"/>
        <end position="23"/>
    </location>
</feature>
<feature type="chain" id="PRO_5012488573" description="Chloride channel CLIC-like protein 1" evidence="9">
    <location>
        <begin position="24"/>
        <end position="574"/>
    </location>
</feature>
<feature type="compositionally biased region" description="Acidic residues" evidence="7">
    <location>
        <begin position="534"/>
        <end position="555"/>
    </location>
</feature>
<keyword evidence="6 8" id="KW-0472">Membrane</keyword>
<dbReference type="Pfam" id="PF05934">
    <property type="entry name" value="MCLC"/>
    <property type="match status" value="1"/>
</dbReference>
<keyword evidence="5 8" id="KW-1133">Transmembrane helix</keyword>
<dbReference type="AlphaFoldDB" id="A0A224YTH8"/>
<reference evidence="10" key="1">
    <citation type="journal article" date="2017" name="Parasit. Vectors">
        <title>Sialotranscriptomics of Rhipicephalus zambeziensis reveals intricate expression profiles of secretory proteins and suggests tight temporal transcriptional regulation during blood-feeding.</title>
        <authorList>
            <person name="de Castro M.H."/>
            <person name="de Klerk D."/>
            <person name="Pienaar R."/>
            <person name="Rees D.J.G."/>
            <person name="Mans B.J."/>
        </authorList>
    </citation>
    <scope>NUCLEOTIDE SEQUENCE</scope>
    <source>
        <tissue evidence="10">Salivary glands</tissue>
    </source>
</reference>
<evidence type="ECO:0000256" key="9">
    <source>
        <dbReference type="SAM" id="SignalP"/>
    </source>
</evidence>
<feature type="compositionally biased region" description="Polar residues" evidence="7">
    <location>
        <begin position="72"/>
        <end position="85"/>
    </location>
</feature>
<accession>A0A224YTH8</accession>
<feature type="transmembrane region" description="Helical" evidence="8">
    <location>
        <begin position="340"/>
        <end position="359"/>
    </location>
</feature>
<dbReference type="PANTHER" id="PTHR34093">
    <property type="entry name" value="CHLORIDE CHANNEL CLIC-LIKE PROTEIN 1"/>
    <property type="match status" value="1"/>
</dbReference>
<feature type="compositionally biased region" description="Basic and acidic residues" evidence="7">
    <location>
        <begin position="500"/>
        <end position="516"/>
    </location>
</feature>
<evidence type="ECO:0000256" key="3">
    <source>
        <dbReference type="ARBA" id="ARBA00015571"/>
    </source>
</evidence>
<organism evidence="10">
    <name type="scientific">Rhipicephalus zambeziensis</name>
    <dbReference type="NCBI Taxonomy" id="60191"/>
    <lineage>
        <taxon>Eukaryota</taxon>
        <taxon>Metazoa</taxon>
        <taxon>Ecdysozoa</taxon>
        <taxon>Arthropoda</taxon>
        <taxon>Chelicerata</taxon>
        <taxon>Arachnida</taxon>
        <taxon>Acari</taxon>
        <taxon>Parasitiformes</taxon>
        <taxon>Ixodida</taxon>
        <taxon>Ixodoidea</taxon>
        <taxon>Ixodidae</taxon>
        <taxon>Rhipicephalinae</taxon>
        <taxon>Rhipicephalus</taxon>
        <taxon>Rhipicephalus</taxon>
    </lineage>
</organism>
<comment type="similarity">
    <text evidence="2">Belongs to the chloride channel MCLC family.</text>
</comment>
<evidence type="ECO:0000256" key="1">
    <source>
        <dbReference type="ARBA" id="ARBA00004141"/>
    </source>
</evidence>
<feature type="region of interest" description="Disordered" evidence="7">
    <location>
        <begin position="500"/>
        <end position="574"/>
    </location>
</feature>
<name>A0A224YTH8_9ACAR</name>
<comment type="subcellular location">
    <subcellularLocation>
        <location evidence="1">Membrane</location>
        <topology evidence="1">Multi-pass membrane protein</topology>
    </subcellularLocation>
</comment>
<sequence length="574" mass="63673">MRTSLTFVGVLLLSSTLAGTSRGQSAVEPDSADVDDFYRSRFGNGDTSRMRVILGDTEGWVNPHDMLGVASKPSSSSGKRTQQQSKLKKSSGARPEPISEDTTTPEARARIYSEIRAQAAAESKKFSRYPAAFEEPDETVVETTNEESETSKEESARSPTGCDGKQGSGCDCDCKAMQREAKKCSEQAKQLRLEAKKCGEQVKQLRLSQVLADGQHDREFIYLRRLALNVIYSAKFGGDEMPSNVKFEILLSSDDVATLEKLAKDAGAKASQLEQKLSTILTSSVVTPDELPHGANALLGRLAQAWGQTMGPVDVRLAVPACAMLGVFLIILMRGRPWKAIILMSAFYFLLLSFVWHWALCYQLEHARRDAYISQNMVPPEHCQPGYSPGWLQRILGRASSAECEKYYESLHVDPVLQVNPLFVLSELLSKALFNPLSSLGTELGKFARNFAEHQTWWSLLNNVVNVICIGVLGVFAAMIFVKLFVFFYWTRPEKPRRERVEEVSESELSRPEPPPRRVVSPPQESLSSRKEAIEDDVSYEESGEEDVDEEEEVDERAGGDACCQEDAAKSGKT</sequence>
<evidence type="ECO:0000256" key="4">
    <source>
        <dbReference type="ARBA" id="ARBA00022692"/>
    </source>
</evidence>
<keyword evidence="4 8" id="KW-0812">Transmembrane</keyword>
<evidence type="ECO:0000256" key="8">
    <source>
        <dbReference type="SAM" id="Phobius"/>
    </source>
</evidence>
<dbReference type="GO" id="GO:0016020">
    <property type="term" value="C:membrane"/>
    <property type="evidence" value="ECO:0007669"/>
    <property type="project" value="UniProtKB-SubCell"/>
</dbReference>
<feature type="compositionally biased region" description="Acidic residues" evidence="7">
    <location>
        <begin position="134"/>
        <end position="148"/>
    </location>
</feature>
<dbReference type="PANTHER" id="PTHR34093:SF1">
    <property type="entry name" value="CHLORIDE CHANNEL CLIC-LIKE PROTEIN 1"/>
    <property type="match status" value="1"/>
</dbReference>
<evidence type="ECO:0000256" key="2">
    <source>
        <dbReference type="ARBA" id="ARBA00005944"/>
    </source>
</evidence>
<evidence type="ECO:0000313" key="10">
    <source>
        <dbReference type="EMBL" id="MAA17891.1"/>
    </source>
</evidence>